<reference evidence="1 2" key="1">
    <citation type="submission" date="2024-05" db="EMBL/GenBank/DDBJ databases">
        <title>Culex pipiens pipiens assembly and annotation.</title>
        <authorList>
            <person name="Alout H."/>
            <person name="Durand T."/>
        </authorList>
    </citation>
    <scope>NUCLEOTIDE SEQUENCE [LARGE SCALE GENOMIC DNA]</scope>
    <source>
        <strain evidence="1">HA-2024</strain>
        <tissue evidence="1">Whole body</tissue>
    </source>
</reference>
<dbReference type="EMBL" id="JBEHCU010002210">
    <property type="protein sequence ID" value="KAL1403017.1"/>
    <property type="molecule type" value="Genomic_DNA"/>
</dbReference>
<comment type="caution">
    <text evidence="1">The sequence shown here is derived from an EMBL/GenBank/DDBJ whole genome shotgun (WGS) entry which is preliminary data.</text>
</comment>
<evidence type="ECO:0000313" key="1">
    <source>
        <dbReference type="EMBL" id="KAL1403017.1"/>
    </source>
</evidence>
<dbReference type="AlphaFoldDB" id="A0ABD1DTC8"/>
<protein>
    <submittedName>
        <fullName evidence="1">Uncharacterized protein</fullName>
    </submittedName>
</protein>
<dbReference type="Proteomes" id="UP001562425">
    <property type="component" value="Unassembled WGS sequence"/>
</dbReference>
<keyword evidence="2" id="KW-1185">Reference proteome</keyword>
<organism evidence="1 2">
    <name type="scientific">Culex pipiens pipiens</name>
    <name type="common">Northern house mosquito</name>
    <dbReference type="NCBI Taxonomy" id="38569"/>
    <lineage>
        <taxon>Eukaryota</taxon>
        <taxon>Metazoa</taxon>
        <taxon>Ecdysozoa</taxon>
        <taxon>Arthropoda</taxon>
        <taxon>Hexapoda</taxon>
        <taxon>Insecta</taxon>
        <taxon>Pterygota</taxon>
        <taxon>Neoptera</taxon>
        <taxon>Endopterygota</taxon>
        <taxon>Diptera</taxon>
        <taxon>Nematocera</taxon>
        <taxon>Culicoidea</taxon>
        <taxon>Culicidae</taxon>
        <taxon>Culicinae</taxon>
        <taxon>Culicini</taxon>
        <taxon>Culex</taxon>
        <taxon>Culex</taxon>
    </lineage>
</organism>
<proteinExistence type="predicted"/>
<gene>
    <name evidence="1" type="ORF">pipiens_019553</name>
</gene>
<evidence type="ECO:0000313" key="2">
    <source>
        <dbReference type="Proteomes" id="UP001562425"/>
    </source>
</evidence>
<name>A0ABD1DTC8_CULPP</name>
<sequence>EASSSKSLSSGFSSSS</sequence>
<feature type="non-terminal residue" evidence="1">
    <location>
        <position position="1"/>
    </location>
</feature>
<accession>A0ABD1DTC8</accession>